<dbReference type="CDD" id="cd09981">
    <property type="entry name" value="LOTUS_5_Limkain_b1"/>
    <property type="match status" value="1"/>
</dbReference>
<dbReference type="InterPro" id="IPR041966">
    <property type="entry name" value="LOTUS-like"/>
</dbReference>
<dbReference type="CDD" id="cd09978">
    <property type="entry name" value="LOTUS_2_Limkain_b1"/>
    <property type="match status" value="1"/>
</dbReference>
<dbReference type="GO" id="GO:0010468">
    <property type="term" value="P:regulation of gene expression"/>
    <property type="evidence" value="ECO:0007669"/>
    <property type="project" value="InterPro"/>
</dbReference>
<dbReference type="Pfam" id="PF12872">
    <property type="entry name" value="OST-HTH"/>
    <property type="match status" value="5"/>
</dbReference>
<dbReference type="Ensembl" id="ENSCMUT00000030109.1">
    <property type="protein sequence ID" value="ENSCMUP00000029870.1"/>
    <property type="gene ID" value="ENSCMUG00000015746.2"/>
</dbReference>
<evidence type="ECO:0000313" key="11">
    <source>
        <dbReference type="Ensembl" id="ENSCMUP00000029870.1"/>
    </source>
</evidence>
<dbReference type="Gene3D" id="3.40.50.1010">
    <property type="entry name" value="5'-nuclease"/>
    <property type="match status" value="1"/>
</dbReference>
<evidence type="ECO:0000256" key="1">
    <source>
        <dbReference type="ARBA" id="ARBA00004275"/>
    </source>
</evidence>
<dbReference type="Pfam" id="PF11608">
    <property type="entry name" value="RRM_MARF1"/>
    <property type="match status" value="1"/>
</dbReference>
<evidence type="ECO:0000256" key="7">
    <source>
        <dbReference type="ARBA" id="ARBA00023140"/>
    </source>
</evidence>
<feature type="region of interest" description="Disordered" evidence="10">
    <location>
        <begin position="693"/>
        <end position="721"/>
    </location>
</feature>
<evidence type="ECO:0000256" key="3">
    <source>
        <dbReference type="ARBA" id="ARBA00022737"/>
    </source>
</evidence>
<dbReference type="InterPro" id="IPR034191">
    <property type="entry name" value="MARF1_RRM2"/>
</dbReference>
<evidence type="ECO:0000256" key="9">
    <source>
        <dbReference type="ARBA" id="ARBA00030116"/>
    </source>
</evidence>
<dbReference type="InterPro" id="IPR035979">
    <property type="entry name" value="RBD_domain_sf"/>
</dbReference>
<evidence type="ECO:0000256" key="6">
    <source>
        <dbReference type="ARBA" id="ARBA00022943"/>
    </source>
</evidence>
<dbReference type="InterPro" id="IPR034189">
    <property type="entry name" value="MARF1_RRM1"/>
</dbReference>
<dbReference type="GO" id="GO:0003723">
    <property type="term" value="F:RNA binding"/>
    <property type="evidence" value="ECO:0007669"/>
    <property type="project" value="UniProtKB-UniRule"/>
</dbReference>
<keyword evidence="6" id="KW-0896">Oogenesis</keyword>
<evidence type="ECO:0000256" key="10">
    <source>
        <dbReference type="SAM" id="MobiDB-lite"/>
    </source>
</evidence>
<dbReference type="Gene3D" id="3.30.420.610">
    <property type="entry name" value="LOTUS domain-like"/>
    <property type="match status" value="6"/>
</dbReference>
<dbReference type="CDD" id="cd10910">
    <property type="entry name" value="PIN_limkain_b1_N_like"/>
    <property type="match status" value="1"/>
</dbReference>
<dbReference type="CDD" id="cd12256">
    <property type="entry name" value="RRM2_LKAP"/>
    <property type="match status" value="1"/>
</dbReference>
<dbReference type="GO" id="GO:0048477">
    <property type="term" value="P:oogenesis"/>
    <property type="evidence" value="ECO:0007669"/>
    <property type="project" value="UniProtKB-KW"/>
</dbReference>
<accession>A0A8U7NVY6</accession>
<keyword evidence="8" id="KW-0469">Meiosis</keyword>
<dbReference type="InterPro" id="IPR000504">
    <property type="entry name" value="RRM_dom"/>
</dbReference>
<keyword evidence="12" id="KW-1185">Reference proteome</keyword>
<dbReference type="InterPro" id="IPR024768">
    <property type="entry name" value="Marf1"/>
</dbReference>
<dbReference type="CDD" id="cd09983">
    <property type="entry name" value="LOTUS_7_Limkain_b1"/>
    <property type="match status" value="1"/>
</dbReference>
<keyword evidence="4" id="KW-0221">Differentiation</keyword>
<reference evidence="12" key="1">
    <citation type="submission" date="2019-10" db="EMBL/GenBank/DDBJ databases">
        <title>Corvus moneduloides (New Caledonian crow) genome, bCorMon1, primary haplotype.</title>
        <authorList>
            <person name="Rutz C."/>
            <person name="Fungtammasan C."/>
            <person name="Mountcastle J."/>
            <person name="Formenti G."/>
            <person name="Chow W."/>
            <person name="Howe K."/>
            <person name="Steele M.P."/>
            <person name="Fernandes J."/>
            <person name="Gilbert M.T.P."/>
            <person name="Fedrigo O."/>
            <person name="Jarvis E.D."/>
            <person name="Gemmell N."/>
        </authorList>
    </citation>
    <scope>NUCLEOTIDE SEQUENCE [LARGE SCALE GENOMIC DNA]</scope>
</reference>
<keyword evidence="5" id="KW-0694">RNA-binding</keyword>
<dbReference type="Pfam" id="PF00076">
    <property type="entry name" value="RRM_1"/>
    <property type="match status" value="1"/>
</dbReference>
<dbReference type="CDD" id="cd09984">
    <property type="entry name" value="LOTUS_8_Limkain_b1"/>
    <property type="match status" value="1"/>
</dbReference>
<gene>
    <name evidence="11" type="primary">MARF1</name>
</gene>
<dbReference type="SMART" id="SM00360">
    <property type="entry name" value="RRM"/>
    <property type="match status" value="2"/>
</dbReference>
<dbReference type="CDD" id="cd09979">
    <property type="entry name" value="LOTUS_3_Limkain_b1"/>
    <property type="match status" value="1"/>
</dbReference>
<dbReference type="PROSITE" id="PS51644">
    <property type="entry name" value="HTH_OST"/>
    <property type="match status" value="7"/>
</dbReference>
<dbReference type="InterPro" id="IPR025605">
    <property type="entry name" value="OST-HTH/LOTUS_dom"/>
</dbReference>
<dbReference type="InterPro" id="IPR012677">
    <property type="entry name" value="Nucleotide-bd_a/b_plait_sf"/>
</dbReference>
<protein>
    <recommendedName>
        <fullName evidence="2">Meiosis regulator and mRNA stability factor 1</fullName>
    </recommendedName>
    <alternativeName>
        <fullName evidence="9">Limkain-b1</fullName>
    </alternativeName>
</protein>
<dbReference type="CDD" id="cd12255">
    <property type="entry name" value="RRM1_LKAP"/>
    <property type="match status" value="1"/>
</dbReference>
<dbReference type="PANTHER" id="PTHR14379">
    <property type="entry name" value="LIMKAIN B LKAP"/>
    <property type="match status" value="1"/>
</dbReference>
<dbReference type="Gene3D" id="3.30.70.330">
    <property type="match status" value="2"/>
</dbReference>
<dbReference type="GO" id="GO:0005777">
    <property type="term" value="C:peroxisome"/>
    <property type="evidence" value="ECO:0007669"/>
    <property type="project" value="UniProtKB-SubCell"/>
</dbReference>
<dbReference type="GO" id="GO:1905762">
    <property type="term" value="F:CCR4-NOT complex binding"/>
    <property type="evidence" value="ECO:0007669"/>
    <property type="project" value="TreeGrafter"/>
</dbReference>
<reference evidence="11" key="2">
    <citation type="submission" date="2025-08" db="UniProtKB">
        <authorList>
            <consortium name="Ensembl"/>
        </authorList>
    </citation>
    <scope>IDENTIFICATION</scope>
</reference>
<reference evidence="11" key="3">
    <citation type="submission" date="2025-09" db="UniProtKB">
        <authorList>
            <consortium name="Ensembl"/>
        </authorList>
    </citation>
    <scope>IDENTIFICATION</scope>
</reference>
<feature type="region of interest" description="Disordered" evidence="10">
    <location>
        <begin position="1673"/>
        <end position="1699"/>
    </location>
</feature>
<dbReference type="Proteomes" id="UP000694553">
    <property type="component" value="Unassembled WGS sequence"/>
</dbReference>
<organism evidence="11 12">
    <name type="scientific">Corvus moneduloides</name>
    <name type="common">New Caledonian crow</name>
    <dbReference type="NCBI Taxonomy" id="1196302"/>
    <lineage>
        <taxon>Eukaryota</taxon>
        <taxon>Metazoa</taxon>
        <taxon>Chordata</taxon>
        <taxon>Craniata</taxon>
        <taxon>Vertebrata</taxon>
        <taxon>Euteleostomi</taxon>
        <taxon>Archelosauria</taxon>
        <taxon>Archosauria</taxon>
        <taxon>Dinosauria</taxon>
        <taxon>Saurischia</taxon>
        <taxon>Theropoda</taxon>
        <taxon>Coelurosauria</taxon>
        <taxon>Aves</taxon>
        <taxon>Neognathae</taxon>
        <taxon>Neoaves</taxon>
        <taxon>Telluraves</taxon>
        <taxon>Australaves</taxon>
        <taxon>Passeriformes</taxon>
        <taxon>Corvoidea</taxon>
        <taxon>Corvidae</taxon>
        <taxon>Corvus</taxon>
    </lineage>
</organism>
<dbReference type="Pfam" id="PF01936">
    <property type="entry name" value="NYN"/>
    <property type="match status" value="1"/>
</dbReference>
<keyword evidence="7" id="KW-0576">Peroxisome</keyword>
<comment type="subcellular location">
    <subcellularLocation>
        <location evidence="1">Peroxisome</location>
    </subcellularLocation>
</comment>
<sequence length="1715" mass="190262">MEGNRTENLCNRSLGWLQRQENDAKPWLWKLSNCFSAAEKALPCSAKTKDYMENKKAAVDLKDAASPHSGSKLFPAVPLPDVHPLQQQQLQLSPGPKVSCCAHGSDSSCTPQMHCGGGGGGNLIHPGTVLDSKSTGTITCQVGSGFAYQSASSLKNPSARSNLAGISSEFSGMCVENSVPSCQHLACCGKLHFQPCHGSVHKLHQFPALQSCPSSGYFPCPEFTSGAAGRLDEHVAQSELTSRACANPLHLNVAPPVCLKGSHYCTDCLSKPTRNSLVDAAKIWPNIPPPSAQTAPVPIPICNGCGTKGTGNEKSLILASSLGKSPQKYGSPEVAITGQVLENLPPIGVFWDIENCSVPTGRSAIAVVQRIREKFFKGHREAEFICVCDISKENKEVIQELNNCQVTVAHINATAKNAADDKLRQSLRRFADTHTAPATVVLVSTDVNFALELSDLRHRHGFRIILVHKNQASEALLHHAHELICFEEFISDLPPRLPLKMPACHTLLYVYNLPTNRDSKSVSNRLRRLSDNCGGKVLSISGSSAILRFLNQESAERARKRMENEDVFGNRIVVSFTPKTKEFSETKSSSFVGTEKVKSPKKINKNTKLCLLNKDSNDQSAGTKGSAGRGFQIHGSIIKPTNVKSLQELCRLESKNISRNTENQQEHLREQIPSPQSNSNAAISVSLATKKMGAGDLSSKNSQKKETSASRSITNSPVDKKDKDETVFQVSYPSAFSKLTASRQLSPLLMSQSCWSSRSSPLTFNVVNHTSGTDCPDPFANGADIQISNIDYRLSRKELQQNLQEIFSRHGKVKSVELSPHTDYQLKASVQMENLQEAISAVNSLHRYKIGNKRIQVSLATGAASKSLSLLSSEAMSILQDAPACCLPVFKFTEIYEKKFGRKLIVSDLYKLTDTVAIRDQGGGRLVCLLPSSQARQSPLGSSQSHDGSSANCSPIIFEELEYHEPVCKQHCLNKDFVEHEFDPDSYRIPFVVLSLKTFAPQVHSLLQTHEGTVPLLSFPDCYMSEFNDLEMVPEGQGGVPLEHLITCVPGVNIATAQNGIKVIKWIHNKPPPPTADPWLLRSKSPVGNPQLIQFSREVIDLLKSQPSCVIPVSKFIPTYHHHFAKQCRVSDYGYSKLMELLEAVPHVLQILGMGSKRLLTLTHRAQVKRFTQDLLKLLKSQASKQVIVREFLQAYHWCFSKDWDVTEYGVCELADIISEIPDTTICLSQQDNEMVICIPKRERTLEEIERTKQFSKEVVDLLRHQPHFRMPFNKFIPCYHHHFGRQCKLAYYGFTKLLELFEAIPDVLLVLECGEEKILTLTEVEQVKAVAAQFVKLLRAQKDNSLLLADLLPEYSKTFGYALRLHDFDVSSVPALMQKLCHVVKVVDTESGKQIQLINRKSLRTLTAQLLVLLMSWDGTSFLSVEQLKQHYETVHSTSLNPCEYGFMTLTELLKSLPYLVEVFTNSAAEEYVKLTNLYMFAKNVRSLLHTYHYQQIFLHEFPVAYSKYTGEVLQPKAYGCNNLEELLGAIPQVVWIKGHGHKRIVVLKNDMKSNLVLVFQIVHSCQSFRFAPGEFTFTCDSSDTFTAYRYSERCSLLFIASNQTEQELLCLTNTSPVDLLCEPVPSCLPSPQLRPDPVVLESADLIQFEERPTPLPGKSLLPYVASNQDASVPPCQSSETQVNKEATDSPAKKQHKNKVKLAANFSLAPVTKL</sequence>
<dbReference type="InterPro" id="IPR021139">
    <property type="entry name" value="NYN"/>
</dbReference>
<dbReference type="FunFam" id="3.30.420.610:FF:000001">
    <property type="entry name" value="Meiosis regulator and mRNA stability factor 1"/>
    <property type="match status" value="2"/>
</dbReference>
<feature type="region of interest" description="Disordered" evidence="10">
    <location>
        <begin position="660"/>
        <end position="680"/>
    </location>
</feature>
<dbReference type="PANTHER" id="PTHR14379:SF3">
    <property type="entry name" value="MEIOSIS REGULATOR AND MRNA STABILITY FACTOR 1"/>
    <property type="match status" value="1"/>
</dbReference>
<feature type="compositionally biased region" description="Polar residues" evidence="10">
    <location>
        <begin position="1673"/>
        <end position="1686"/>
    </location>
</feature>
<evidence type="ECO:0000256" key="5">
    <source>
        <dbReference type="ARBA" id="ARBA00022884"/>
    </source>
</evidence>
<keyword evidence="3" id="KW-0677">Repeat</keyword>
<name>A0A8U7NVY6_CORMO</name>
<evidence type="ECO:0000256" key="8">
    <source>
        <dbReference type="ARBA" id="ARBA00023254"/>
    </source>
</evidence>
<dbReference type="CDD" id="cd09980">
    <property type="entry name" value="LOTUS_4_Limkain_b1"/>
    <property type="match status" value="1"/>
</dbReference>
<evidence type="ECO:0000256" key="2">
    <source>
        <dbReference type="ARBA" id="ARBA00022152"/>
    </source>
</evidence>
<dbReference type="GO" id="GO:0051321">
    <property type="term" value="P:meiotic cell cycle"/>
    <property type="evidence" value="ECO:0007669"/>
    <property type="project" value="UniProtKB-KW"/>
</dbReference>
<dbReference type="PROSITE" id="PS50102">
    <property type="entry name" value="RRM"/>
    <property type="match status" value="2"/>
</dbReference>
<dbReference type="GO" id="GO:0004540">
    <property type="term" value="F:RNA nuclease activity"/>
    <property type="evidence" value="ECO:0007669"/>
    <property type="project" value="InterPro"/>
</dbReference>
<dbReference type="Pfam" id="PF19687">
    <property type="entry name" value="MARF1_LOTUS"/>
    <property type="match status" value="1"/>
</dbReference>
<evidence type="ECO:0000256" key="4">
    <source>
        <dbReference type="ARBA" id="ARBA00022782"/>
    </source>
</evidence>
<dbReference type="InterPro" id="IPR045602">
    <property type="entry name" value="MARF1_LOTUS"/>
</dbReference>
<proteinExistence type="predicted"/>
<evidence type="ECO:0000313" key="12">
    <source>
        <dbReference type="Proteomes" id="UP000694553"/>
    </source>
</evidence>
<dbReference type="SUPFAM" id="SSF54928">
    <property type="entry name" value="RNA-binding domain, RBD"/>
    <property type="match status" value="2"/>
</dbReference>